<gene>
    <name evidence="3" type="ORF">PPSIR1_16585</name>
</gene>
<keyword evidence="4" id="KW-1185">Reference proteome</keyword>
<proteinExistence type="predicted"/>
<dbReference type="AlphaFoldDB" id="A6G372"/>
<reference evidence="3 4" key="1">
    <citation type="submission" date="2007-06" db="EMBL/GenBank/DDBJ databases">
        <authorList>
            <person name="Shimkets L."/>
            <person name="Ferriera S."/>
            <person name="Johnson J."/>
            <person name="Kravitz S."/>
            <person name="Beeson K."/>
            <person name="Sutton G."/>
            <person name="Rogers Y.-H."/>
            <person name="Friedman R."/>
            <person name="Frazier M."/>
            <person name="Venter J.C."/>
        </authorList>
    </citation>
    <scope>NUCLEOTIDE SEQUENCE [LARGE SCALE GENOMIC DNA]</scope>
    <source>
        <strain evidence="3 4">SIR-1</strain>
    </source>
</reference>
<evidence type="ECO:0000313" key="3">
    <source>
        <dbReference type="EMBL" id="EDM79697.1"/>
    </source>
</evidence>
<evidence type="ECO:0000256" key="1">
    <source>
        <dbReference type="SAM" id="MobiDB-lite"/>
    </source>
</evidence>
<dbReference type="Pfam" id="PF24393">
    <property type="entry name" value="Pepco"/>
    <property type="match status" value="1"/>
</dbReference>
<dbReference type="InterPro" id="IPR056947">
    <property type="entry name" value="Pepco_dom"/>
</dbReference>
<feature type="region of interest" description="Disordered" evidence="1">
    <location>
        <begin position="29"/>
        <end position="54"/>
    </location>
</feature>
<comment type="caution">
    <text evidence="3">The sequence shown here is derived from an EMBL/GenBank/DDBJ whole genome shotgun (WGS) entry which is preliminary data.</text>
</comment>
<dbReference type="RefSeq" id="WP_006971171.1">
    <property type="nucleotide sequence ID" value="NZ_ABCS01000017.1"/>
</dbReference>
<accession>A6G372</accession>
<dbReference type="EMBL" id="ABCS01000017">
    <property type="protein sequence ID" value="EDM79697.1"/>
    <property type="molecule type" value="Genomic_DNA"/>
</dbReference>
<sequence length="135" mass="13835">MTDEAKPKKGEMYVFGGVEVVPAETGRWLGRDPGVTRSGGEGRAVGGGGSSRGGIGVHAVDTEQLSDSLVGFIDNVRDMLAKVSQTAGEFRVEKVEVAAQINASGKVGFLGSGAEASGGASLKIVLERKKDDAAK</sequence>
<protein>
    <recommendedName>
        <fullName evidence="2">Pepco domain-containing protein</fullName>
    </recommendedName>
</protein>
<evidence type="ECO:0000259" key="2">
    <source>
        <dbReference type="Pfam" id="PF24393"/>
    </source>
</evidence>
<feature type="compositionally biased region" description="Gly residues" evidence="1">
    <location>
        <begin position="37"/>
        <end position="54"/>
    </location>
</feature>
<feature type="domain" description="Pepco" evidence="2">
    <location>
        <begin position="56"/>
        <end position="128"/>
    </location>
</feature>
<dbReference type="STRING" id="391625.PPSIR1_16585"/>
<dbReference type="Proteomes" id="UP000005801">
    <property type="component" value="Unassembled WGS sequence"/>
</dbReference>
<organism evidence="3 4">
    <name type="scientific">Plesiocystis pacifica SIR-1</name>
    <dbReference type="NCBI Taxonomy" id="391625"/>
    <lineage>
        <taxon>Bacteria</taxon>
        <taxon>Pseudomonadati</taxon>
        <taxon>Myxococcota</taxon>
        <taxon>Polyangia</taxon>
        <taxon>Nannocystales</taxon>
        <taxon>Nannocystaceae</taxon>
        <taxon>Plesiocystis</taxon>
    </lineage>
</organism>
<evidence type="ECO:0000313" key="4">
    <source>
        <dbReference type="Proteomes" id="UP000005801"/>
    </source>
</evidence>
<name>A6G372_9BACT</name>